<gene>
    <name evidence="9" type="ORF">OA238_c12650</name>
</gene>
<keyword evidence="6 7" id="KW-0472">Membrane</keyword>
<evidence type="ECO:0000313" key="10">
    <source>
        <dbReference type="Proteomes" id="UP000004688"/>
    </source>
</evidence>
<evidence type="ECO:0000259" key="8">
    <source>
        <dbReference type="Pfam" id="PF04116"/>
    </source>
</evidence>
<keyword evidence="3 7" id="KW-1133">Transmembrane helix</keyword>
<dbReference type="Proteomes" id="UP000004688">
    <property type="component" value="Chromosome"/>
</dbReference>
<evidence type="ECO:0000256" key="7">
    <source>
        <dbReference type="SAM" id="Phobius"/>
    </source>
</evidence>
<evidence type="ECO:0000256" key="5">
    <source>
        <dbReference type="ARBA" id="ARBA00023098"/>
    </source>
</evidence>
<dbReference type="GO" id="GO:0050479">
    <property type="term" value="F:glyceryl-ether monooxygenase activity"/>
    <property type="evidence" value="ECO:0007669"/>
    <property type="project" value="TreeGrafter"/>
</dbReference>
<evidence type="ECO:0000256" key="2">
    <source>
        <dbReference type="ARBA" id="ARBA00022692"/>
    </source>
</evidence>
<evidence type="ECO:0000256" key="3">
    <source>
        <dbReference type="ARBA" id="ARBA00022989"/>
    </source>
</evidence>
<feature type="domain" description="Fatty acid hydroxylase" evidence="8">
    <location>
        <begin position="117"/>
        <end position="265"/>
    </location>
</feature>
<accession>M9RM24</accession>
<feature type="transmembrane region" description="Helical" evidence="7">
    <location>
        <begin position="64"/>
        <end position="97"/>
    </location>
</feature>
<sequence>MTMDRFRQILLDTFGAGEMLSPPYVLAFVGLAWLIYLVRREKGGFLPWLFPARLWMHKSTSADFWLFVMGRLLSVAGLFSRFGVAPLVSVWIAGLISSVTGADTGLAPGLGPMSLALLLWVIVDFAAYWSHRLLHATSVIWPLHAVHHSAEVLTPLTAYRQHPLALIVGTSISTCIVGVALGVIVGVISPDTPIAELVGVNAFVVVANLTVANFHHAHIWISFGPVLERVFISPAQHYIHHSTKPAHFNRNYGHILAIWDWMVCTLYITRDREDLSFGLDGPNEAPLMSHRLGPILIDPLSRMFFPAR</sequence>
<name>M9RM24_9RHOB</name>
<keyword evidence="4" id="KW-0560">Oxidoreductase</keyword>
<proteinExistence type="predicted"/>
<dbReference type="GO" id="GO:0012505">
    <property type="term" value="C:endomembrane system"/>
    <property type="evidence" value="ECO:0007669"/>
    <property type="project" value="UniProtKB-SubCell"/>
</dbReference>
<keyword evidence="2 7" id="KW-0812">Transmembrane</keyword>
<keyword evidence="10" id="KW-1185">Reference proteome</keyword>
<feature type="transmembrane region" description="Helical" evidence="7">
    <location>
        <begin position="109"/>
        <end position="129"/>
    </location>
</feature>
<dbReference type="InterPro" id="IPR051689">
    <property type="entry name" value="Sterol_desaturase/TMEM195"/>
</dbReference>
<reference evidence="9 10" key="1">
    <citation type="journal article" date="2013" name="PLoS ONE">
        <title>Poles Apart: Arctic and Antarctic Octadecabacter strains Share High Genome Plasticity and a New Type of Xanthorhodopsin.</title>
        <authorList>
            <person name="Vollmers J."/>
            <person name="Voget S."/>
            <person name="Dietrich S."/>
            <person name="Gollnow K."/>
            <person name="Smits M."/>
            <person name="Meyer K."/>
            <person name="Brinkhoff T."/>
            <person name="Simon M."/>
            <person name="Daniel R."/>
        </authorList>
    </citation>
    <scope>NUCLEOTIDE SEQUENCE [LARGE SCALE GENOMIC DNA]</scope>
    <source>
        <strain evidence="9 10">238</strain>
    </source>
</reference>
<dbReference type="GO" id="GO:0016020">
    <property type="term" value="C:membrane"/>
    <property type="evidence" value="ECO:0007669"/>
    <property type="project" value="GOC"/>
</dbReference>
<organism evidence="9 10">
    <name type="scientific">Octadecabacter arcticus 238</name>
    <dbReference type="NCBI Taxonomy" id="391616"/>
    <lineage>
        <taxon>Bacteria</taxon>
        <taxon>Pseudomonadati</taxon>
        <taxon>Pseudomonadota</taxon>
        <taxon>Alphaproteobacteria</taxon>
        <taxon>Rhodobacterales</taxon>
        <taxon>Roseobacteraceae</taxon>
        <taxon>Octadecabacter</taxon>
    </lineage>
</organism>
<evidence type="ECO:0000256" key="1">
    <source>
        <dbReference type="ARBA" id="ARBA00004127"/>
    </source>
</evidence>
<protein>
    <submittedName>
        <fullName evidence="9">Putative sterol desaturase family protein</fullName>
    </submittedName>
</protein>
<dbReference type="EMBL" id="CP003742">
    <property type="protein sequence ID" value="AGI71431.1"/>
    <property type="molecule type" value="Genomic_DNA"/>
</dbReference>
<feature type="transmembrane region" description="Helical" evidence="7">
    <location>
        <begin position="20"/>
        <end position="38"/>
    </location>
</feature>
<comment type="subcellular location">
    <subcellularLocation>
        <location evidence="1">Endomembrane system</location>
        <topology evidence="1">Multi-pass membrane protein</topology>
    </subcellularLocation>
</comment>
<dbReference type="PANTHER" id="PTHR21624">
    <property type="entry name" value="STEROL DESATURASE-RELATED PROTEIN"/>
    <property type="match status" value="1"/>
</dbReference>
<dbReference type="PANTHER" id="PTHR21624:SF1">
    <property type="entry name" value="ALKYLGLYCEROL MONOOXYGENASE"/>
    <property type="match status" value="1"/>
</dbReference>
<feature type="transmembrane region" description="Helical" evidence="7">
    <location>
        <begin position="164"/>
        <end position="188"/>
    </location>
</feature>
<dbReference type="InterPro" id="IPR006694">
    <property type="entry name" value="Fatty_acid_hydroxylase"/>
</dbReference>
<dbReference type="STRING" id="391616.OA238_c12650"/>
<dbReference type="HOGENOM" id="CLU_069609_0_0_5"/>
<dbReference type="KEGG" id="oar:OA238_c12650"/>
<dbReference type="GO" id="GO:0005506">
    <property type="term" value="F:iron ion binding"/>
    <property type="evidence" value="ECO:0007669"/>
    <property type="project" value="InterPro"/>
</dbReference>
<dbReference type="GO" id="GO:0006643">
    <property type="term" value="P:membrane lipid metabolic process"/>
    <property type="evidence" value="ECO:0007669"/>
    <property type="project" value="TreeGrafter"/>
</dbReference>
<keyword evidence="5" id="KW-0443">Lipid metabolism</keyword>
<evidence type="ECO:0000256" key="6">
    <source>
        <dbReference type="ARBA" id="ARBA00023136"/>
    </source>
</evidence>
<feature type="transmembrane region" description="Helical" evidence="7">
    <location>
        <begin position="194"/>
        <end position="214"/>
    </location>
</feature>
<evidence type="ECO:0000256" key="4">
    <source>
        <dbReference type="ARBA" id="ARBA00023002"/>
    </source>
</evidence>
<dbReference type="AlphaFoldDB" id="M9RM24"/>
<dbReference type="eggNOG" id="COG3000">
    <property type="taxonomic scope" value="Bacteria"/>
</dbReference>
<evidence type="ECO:0000313" key="9">
    <source>
        <dbReference type="EMBL" id="AGI71431.1"/>
    </source>
</evidence>
<dbReference type="Pfam" id="PF04116">
    <property type="entry name" value="FA_hydroxylase"/>
    <property type="match status" value="1"/>
</dbReference>
<dbReference type="GO" id="GO:0008610">
    <property type="term" value="P:lipid biosynthetic process"/>
    <property type="evidence" value="ECO:0007669"/>
    <property type="project" value="InterPro"/>
</dbReference>